<dbReference type="PANTHER" id="PTHR48079:SF6">
    <property type="entry name" value="NAD(P)-BINDING DOMAIN-CONTAINING PROTEIN-RELATED"/>
    <property type="match status" value="1"/>
</dbReference>
<feature type="region of interest" description="Disordered" evidence="1">
    <location>
        <begin position="109"/>
        <end position="136"/>
    </location>
</feature>
<keyword evidence="4" id="KW-1185">Reference proteome</keyword>
<accession>A0A7W3IPB7</accession>
<dbReference type="SUPFAM" id="SSF51735">
    <property type="entry name" value="NAD(P)-binding Rossmann-fold domains"/>
    <property type="match status" value="1"/>
</dbReference>
<reference evidence="3 4" key="1">
    <citation type="submission" date="2020-07" db="EMBL/GenBank/DDBJ databases">
        <title>Sequencing the genomes of 1000 actinobacteria strains.</title>
        <authorList>
            <person name="Klenk H.-P."/>
        </authorList>
    </citation>
    <scope>NUCLEOTIDE SEQUENCE [LARGE SCALE GENOMIC DNA]</scope>
    <source>
        <strain evidence="3 4">DSM 100723</strain>
    </source>
</reference>
<dbReference type="GO" id="GO:0004029">
    <property type="term" value="F:aldehyde dehydrogenase (NAD+) activity"/>
    <property type="evidence" value="ECO:0007669"/>
    <property type="project" value="TreeGrafter"/>
</dbReference>
<dbReference type="PANTHER" id="PTHR48079">
    <property type="entry name" value="PROTEIN YEEZ"/>
    <property type="match status" value="1"/>
</dbReference>
<evidence type="ECO:0000256" key="1">
    <source>
        <dbReference type="SAM" id="MobiDB-lite"/>
    </source>
</evidence>
<dbReference type="EMBL" id="JACGWT010000001">
    <property type="protein sequence ID" value="MBA8792760.1"/>
    <property type="molecule type" value="Genomic_DNA"/>
</dbReference>
<dbReference type="RefSeq" id="WP_220483375.1">
    <property type="nucleotide sequence ID" value="NZ_JACGWT010000001.1"/>
</dbReference>
<dbReference type="InterPro" id="IPR036291">
    <property type="entry name" value="NAD(P)-bd_dom_sf"/>
</dbReference>
<evidence type="ECO:0000259" key="2">
    <source>
        <dbReference type="Pfam" id="PF01370"/>
    </source>
</evidence>
<dbReference type="Pfam" id="PF01370">
    <property type="entry name" value="Epimerase"/>
    <property type="match status" value="1"/>
</dbReference>
<dbReference type="GO" id="GO:0005737">
    <property type="term" value="C:cytoplasm"/>
    <property type="evidence" value="ECO:0007669"/>
    <property type="project" value="TreeGrafter"/>
</dbReference>
<comment type="caution">
    <text evidence="3">The sequence shown here is derived from an EMBL/GenBank/DDBJ whole genome shotgun (WGS) entry which is preliminary data.</text>
</comment>
<dbReference type="Gene3D" id="3.40.50.720">
    <property type="entry name" value="NAD(P)-binding Rossmann-like Domain"/>
    <property type="match status" value="1"/>
</dbReference>
<dbReference type="InterPro" id="IPR001509">
    <property type="entry name" value="Epimerase_deHydtase"/>
</dbReference>
<gene>
    <name evidence="3" type="ORF">FHX74_000354</name>
</gene>
<dbReference type="Proteomes" id="UP000523079">
    <property type="component" value="Unassembled WGS sequence"/>
</dbReference>
<sequence length="340" mass="35504">MKAVVLGVSGLTGRAVAAELAVHGWQVVGTGRDAGRFPAALAERGVGFVRSDRTSRAELAAVLGPGADLVVDCVCYTGAQARDLVEHAPGIGSAVVLSSKAVYVDDHGRGSNTDEPPDFGGPVTETRATLPPDWSGDYDSREGYGGNKVAAEQVLLDSGWPVSVLRPSRIHGVGGARPREWFVVRRVLDGRTRVPLAHGGRTANHPNAAVNLARLVRTCAEHPGTRVLNAADPDTPTAAEVVTAVAAACGAALEPVGLPDEVPGGGNPWSTWPPYLLDTAAARALGWQPVGTYAEVVRLETDWLTGLEPVARDALDADPYFAGSFDYAAEDALLADLGRR</sequence>
<protein>
    <submittedName>
        <fullName evidence="3">Nucleoside-diphosphate-sugar epimerase</fullName>
    </submittedName>
</protein>
<dbReference type="InterPro" id="IPR051783">
    <property type="entry name" value="NAD(P)-dependent_oxidoreduct"/>
</dbReference>
<evidence type="ECO:0000313" key="3">
    <source>
        <dbReference type="EMBL" id="MBA8792760.1"/>
    </source>
</evidence>
<feature type="domain" description="NAD-dependent epimerase/dehydratase" evidence="2">
    <location>
        <begin position="4"/>
        <end position="174"/>
    </location>
</feature>
<proteinExistence type="predicted"/>
<dbReference type="AlphaFoldDB" id="A0A7W3IPB7"/>
<name>A0A7W3IPB7_9ACTN</name>
<organism evidence="3 4">
    <name type="scientific">Microlunatus kandeliicorticis</name>
    <dbReference type="NCBI Taxonomy" id="1759536"/>
    <lineage>
        <taxon>Bacteria</taxon>
        <taxon>Bacillati</taxon>
        <taxon>Actinomycetota</taxon>
        <taxon>Actinomycetes</taxon>
        <taxon>Propionibacteriales</taxon>
        <taxon>Propionibacteriaceae</taxon>
        <taxon>Microlunatus</taxon>
    </lineage>
</organism>
<evidence type="ECO:0000313" key="4">
    <source>
        <dbReference type="Proteomes" id="UP000523079"/>
    </source>
</evidence>